<dbReference type="EMBL" id="GL376633">
    <property type="status" value="NOT_ANNOTATED_CDS"/>
    <property type="molecule type" value="Genomic_DNA"/>
</dbReference>
<dbReference type="eggNOG" id="KOG1695">
    <property type="taxonomic scope" value="Eukaryota"/>
</dbReference>
<dbReference type="CDD" id="cd03192">
    <property type="entry name" value="GST_C_Sigma_like"/>
    <property type="match status" value="1"/>
</dbReference>
<dbReference type="AlphaFoldDB" id="K3WK06"/>
<feature type="domain" description="GST C-terminal" evidence="2">
    <location>
        <begin position="80"/>
        <end position="196"/>
    </location>
</feature>
<evidence type="ECO:0000313" key="4">
    <source>
        <dbReference type="Proteomes" id="UP000019132"/>
    </source>
</evidence>
<dbReference type="Pfam" id="PF14497">
    <property type="entry name" value="GST_C_3"/>
    <property type="match status" value="1"/>
</dbReference>
<dbReference type="VEuPathDB" id="FungiDB:PYU1_G005287"/>
<dbReference type="HOGENOM" id="CLU_039475_1_2_1"/>
<proteinExistence type="predicted"/>
<reference evidence="3" key="3">
    <citation type="submission" date="2015-02" db="UniProtKB">
        <authorList>
            <consortium name="EnsemblProtists"/>
        </authorList>
    </citation>
    <scope>IDENTIFICATION</scope>
    <source>
        <strain evidence="3">DAOM BR144</strain>
    </source>
</reference>
<evidence type="ECO:0000259" key="2">
    <source>
        <dbReference type="PROSITE" id="PS50405"/>
    </source>
</evidence>
<dbReference type="SUPFAM" id="SSF52833">
    <property type="entry name" value="Thioredoxin-like"/>
    <property type="match status" value="1"/>
</dbReference>
<dbReference type="OMA" id="RFERENW"/>
<dbReference type="InterPro" id="IPR050213">
    <property type="entry name" value="GST_superfamily"/>
</dbReference>
<dbReference type="PANTHER" id="PTHR11571:SF150">
    <property type="entry name" value="GLUTATHIONE S-TRANSFERASE"/>
    <property type="match status" value="1"/>
</dbReference>
<dbReference type="Pfam" id="PF02798">
    <property type="entry name" value="GST_N"/>
    <property type="match status" value="1"/>
</dbReference>
<dbReference type="STRING" id="431595.K3WK06"/>
<evidence type="ECO:0000313" key="3">
    <source>
        <dbReference type="EnsemblProtists" id="PYU1_T005298"/>
    </source>
</evidence>
<dbReference type="InterPro" id="IPR036282">
    <property type="entry name" value="Glutathione-S-Trfase_C_sf"/>
</dbReference>
<dbReference type="InterPro" id="IPR040079">
    <property type="entry name" value="Glutathione_S-Trfase"/>
</dbReference>
<dbReference type="GO" id="GO:0004364">
    <property type="term" value="F:glutathione transferase activity"/>
    <property type="evidence" value="ECO:0007669"/>
    <property type="project" value="TreeGrafter"/>
</dbReference>
<dbReference type="SFLD" id="SFLDS00019">
    <property type="entry name" value="Glutathione_Transferase_(cytos"/>
    <property type="match status" value="1"/>
</dbReference>
<dbReference type="InterPro" id="IPR004046">
    <property type="entry name" value="GST_C"/>
</dbReference>
<dbReference type="InterPro" id="IPR004045">
    <property type="entry name" value="Glutathione_S-Trfase_N"/>
</dbReference>
<dbReference type="InParanoid" id="K3WK06"/>
<dbReference type="Proteomes" id="UP000019132">
    <property type="component" value="Unassembled WGS sequence"/>
</dbReference>
<name>K3WK06_GLOUD</name>
<feature type="domain" description="GST N-terminal" evidence="1">
    <location>
        <begin position="1"/>
        <end position="78"/>
    </location>
</feature>
<dbReference type="InterPro" id="IPR036249">
    <property type="entry name" value="Thioredoxin-like_sf"/>
</dbReference>
<dbReference type="SUPFAM" id="SSF47616">
    <property type="entry name" value="GST C-terminal domain-like"/>
    <property type="match status" value="1"/>
</dbReference>
<accession>K3WK06</accession>
<dbReference type="InterPro" id="IPR010987">
    <property type="entry name" value="Glutathione-S-Trfase_C-like"/>
</dbReference>
<dbReference type="PROSITE" id="PS50404">
    <property type="entry name" value="GST_NTER"/>
    <property type="match status" value="1"/>
</dbReference>
<dbReference type="Gene3D" id="3.40.30.10">
    <property type="entry name" value="Glutaredoxin"/>
    <property type="match status" value="1"/>
</dbReference>
<dbReference type="PROSITE" id="PS50405">
    <property type="entry name" value="GST_CTER"/>
    <property type="match status" value="1"/>
</dbReference>
<keyword evidence="4" id="KW-1185">Reference proteome</keyword>
<dbReference type="SFLD" id="SFLDG01205">
    <property type="entry name" value="AMPS.1"/>
    <property type="match status" value="1"/>
</dbReference>
<evidence type="ECO:0000259" key="1">
    <source>
        <dbReference type="PROSITE" id="PS50404"/>
    </source>
</evidence>
<dbReference type="EnsemblProtists" id="PYU1_T005298">
    <property type="protein sequence ID" value="PYU1_T005298"/>
    <property type="gene ID" value="PYU1_G005287"/>
</dbReference>
<dbReference type="SFLD" id="SFLDG00363">
    <property type="entry name" value="AMPS_(cytGST):_Alpha-__Mu-__Pi"/>
    <property type="match status" value="1"/>
</dbReference>
<protein>
    <recommendedName>
        <fullName evidence="5">Glutathione S-transferase</fullName>
    </recommendedName>
</protein>
<sequence>MALKLTYFDFPGRAELARLLFAFGGVAYEDVRLSNPEFGAIKASLPFGQVPTLETDGVVFAQSMAIHRYAAKVAGLYPADPVQALRMEMISETLLELVGGAMEIKYMSDEVVKAEKTTKYLNEIAPRLLAVLDKMVQGKFFLGDNATMADVQLLHAMLNGLKANFPNFDCSKYPQLESVVEAVKSNANITAYLAKA</sequence>
<dbReference type="Gene3D" id="1.20.1050.10">
    <property type="match status" value="1"/>
</dbReference>
<evidence type="ECO:0008006" key="5">
    <source>
        <dbReference type="Google" id="ProtNLM"/>
    </source>
</evidence>
<organism evidence="3 4">
    <name type="scientific">Globisporangium ultimum (strain ATCC 200006 / CBS 805.95 / DAOM BR144)</name>
    <name type="common">Pythium ultimum</name>
    <dbReference type="NCBI Taxonomy" id="431595"/>
    <lineage>
        <taxon>Eukaryota</taxon>
        <taxon>Sar</taxon>
        <taxon>Stramenopiles</taxon>
        <taxon>Oomycota</taxon>
        <taxon>Peronosporomycetes</taxon>
        <taxon>Pythiales</taxon>
        <taxon>Pythiaceae</taxon>
        <taxon>Globisporangium</taxon>
    </lineage>
</organism>
<dbReference type="GO" id="GO:0006749">
    <property type="term" value="P:glutathione metabolic process"/>
    <property type="evidence" value="ECO:0007669"/>
    <property type="project" value="TreeGrafter"/>
</dbReference>
<reference evidence="4" key="1">
    <citation type="journal article" date="2010" name="Genome Biol.">
        <title>Genome sequence of the necrotrophic plant pathogen Pythium ultimum reveals original pathogenicity mechanisms and effector repertoire.</title>
        <authorList>
            <person name="Levesque C.A."/>
            <person name="Brouwer H."/>
            <person name="Cano L."/>
            <person name="Hamilton J.P."/>
            <person name="Holt C."/>
            <person name="Huitema E."/>
            <person name="Raffaele S."/>
            <person name="Robideau G.P."/>
            <person name="Thines M."/>
            <person name="Win J."/>
            <person name="Zerillo M.M."/>
            <person name="Beakes G.W."/>
            <person name="Boore J.L."/>
            <person name="Busam D."/>
            <person name="Dumas B."/>
            <person name="Ferriera S."/>
            <person name="Fuerstenberg S.I."/>
            <person name="Gachon C.M."/>
            <person name="Gaulin E."/>
            <person name="Govers F."/>
            <person name="Grenville-Briggs L."/>
            <person name="Horner N."/>
            <person name="Hostetler J."/>
            <person name="Jiang R.H."/>
            <person name="Johnson J."/>
            <person name="Krajaejun T."/>
            <person name="Lin H."/>
            <person name="Meijer H.J."/>
            <person name="Moore B."/>
            <person name="Morris P."/>
            <person name="Phuntmart V."/>
            <person name="Puiu D."/>
            <person name="Shetty J."/>
            <person name="Stajich J.E."/>
            <person name="Tripathy S."/>
            <person name="Wawra S."/>
            <person name="van West P."/>
            <person name="Whitty B.R."/>
            <person name="Coutinho P.M."/>
            <person name="Henrissat B."/>
            <person name="Martin F."/>
            <person name="Thomas P.D."/>
            <person name="Tyler B.M."/>
            <person name="De Vries R.P."/>
            <person name="Kamoun S."/>
            <person name="Yandell M."/>
            <person name="Tisserat N."/>
            <person name="Buell C.R."/>
        </authorList>
    </citation>
    <scope>NUCLEOTIDE SEQUENCE</scope>
    <source>
        <strain evidence="4">DAOM:BR144</strain>
    </source>
</reference>
<dbReference type="PANTHER" id="PTHR11571">
    <property type="entry name" value="GLUTATHIONE S-TRANSFERASE"/>
    <property type="match status" value="1"/>
</dbReference>
<dbReference type="CDD" id="cd03039">
    <property type="entry name" value="GST_N_Sigma_like"/>
    <property type="match status" value="1"/>
</dbReference>
<reference evidence="4" key="2">
    <citation type="submission" date="2010-04" db="EMBL/GenBank/DDBJ databases">
        <authorList>
            <person name="Buell R."/>
            <person name="Hamilton J."/>
            <person name="Hostetler J."/>
        </authorList>
    </citation>
    <scope>NUCLEOTIDE SEQUENCE [LARGE SCALE GENOMIC DNA]</scope>
    <source>
        <strain evidence="4">DAOM:BR144</strain>
    </source>
</reference>